<organism evidence="1 2">
    <name type="scientific">Chromobacterium violaceum</name>
    <dbReference type="NCBI Taxonomy" id="536"/>
    <lineage>
        <taxon>Bacteria</taxon>
        <taxon>Pseudomonadati</taxon>
        <taxon>Pseudomonadota</taxon>
        <taxon>Betaproteobacteria</taxon>
        <taxon>Neisseriales</taxon>
        <taxon>Chromobacteriaceae</taxon>
        <taxon>Chromobacterium</taxon>
    </lineage>
</organism>
<dbReference type="AlphaFoldDB" id="A0A447T9G5"/>
<evidence type="ECO:0000313" key="2">
    <source>
        <dbReference type="Proteomes" id="UP000275777"/>
    </source>
</evidence>
<name>A0A447T9G5_CHRVL</name>
<evidence type="ECO:0000313" key="1">
    <source>
        <dbReference type="EMBL" id="VEB41527.1"/>
    </source>
</evidence>
<protein>
    <submittedName>
        <fullName evidence="1">Uncharacterized protein</fullName>
    </submittedName>
</protein>
<dbReference type="Proteomes" id="UP000275777">
    <property type="component" value="Chromosome"/>
</dbReference>
<gene>
    <name evidence="1" type="ORF">NCTC9695_01960</name>
</gene>
<proteinExistence type="predicted"/>
<dbReference type="EMBL" id="LR134182">
    <property type="protein sequence ID" value="VEB41527.1"/>
    <property type="molecule type" value="Genomic_DNA"/>
</dbReference>
<sequence>MDIRPRISASENTARVAMPVPTSMCNWLFRKDSTVLVMATLYISRIG</sequence>
<reference evidence="1 2" key="1">
    <citation type="submission" date="2018-12" db="EMBL/GenBank/DDBJ databases">
        <authorList>
            <consortium name="Pathogen Informatics"/>
        </authorList>
    </citation>
    <scope>NUCLEOTIDE SEQUENCE [LARGE SCALE GENOMIC DNA]</scope>
    <source>
        <strain evidence="1 2">NCTC9695</strain>
    </source>
</reference>
<accession>A0A447T9G5</accession>